<dbReference type="GO" id="GO:0005634">
    <property type="term" value="C:nucleus"/>
    <property type="evidence" value="ECO:0007669"/>
    <property type="project" value="UniProtKB-SubCell"/>
</dbReference>
<keyword evidence="6" id="KW-0479">Metal-binding</keyword>
<dbReference type="PANTHER" id="PTHR16431">
    <property type="entry name" value="NEUROGENIC PROTEIN MASTERMIND"/>
    <property type="match status" value="1"/>
</dbReference>
<proteinExistence type="predicted"/>
<evidence type="ECO:0000256" key="10">
    <source>
        <dbReference type="ARBA" id="ARBA00023306"/>
    </source>
</evidence>
<dbReference type="GO" id="GO:0051301">
    <property type="term" value="P:cell division"/>
    <property type="evidence" value="ECO:0007669"/>
    <property type="project" value="UniProtKB-KW"/>
</dbReference>
<evidence type="ECO:0000256" key="11">
    <source>
        <dbReference type="ARBA" id="ARBA00023328"/>
    </source>
</evidence>
<evidence type="ECO:0000256" key="2">
    <source>
        <dbReference type="ARBA" id="ARBA00004123"/>
    </source>
</evidence>
<evidence type="ECO:0000313" key="14">
    <source>
        <dbReference type="EMBL" id="TFK15131.1"/>
    </source>
</evidence>
<protein>
    <submittedName>
        <fullName evidence="14">Protein Mis18-beta</fullName>
    </submittedName>
</protein>
<dbReference type="OrthoDB" id="9926299at2759"/>
<evidence type="ECO:0000256" key="4">
    <source>
        <dbReference type="ARBA" id="ARBA00022454"/>
    </source>
</evidence>
<gene>
    <name evidence="14" type="ORF">DR999_PMT01423</name>
</gene>
<dbReference type="InterPro" id="IPR034752">
    <property type="entry name" value="Mis18"/>
</dbReference>
<evidence type="ECO:0000256" key="7">
    <source>
        <dbReference type="ARBA" id="ARBA00022776"/>
    </source>
</evidence>
<keyword evidence="7" id="KW-0498">Mitosis</keyword>
<keyword evidence="4" id="KW-0158">Chromosome</keyword>
<sequence length="245" mass="27161">MAVRRCIQQLFQEPQVDGAITFERPGHVLRSWGRPPQEDAGMPRGAEPQREPNRLGGGTLLRRGLRLEECALFHCGGCRAVLGDSLHLCAQEDRCLRVLVCFKVTNDVVLDDSLMVGIEGPLLGCAYYALYCHSCGLMVGFSLYSAFAALVHLRGLFCLFKDNILCYLLKTKAMIEASEMNFPALSLKEHLGKLKEQLVGVHVRLELLIKRLEELNQQINVADKQGYASRTVGLKLGFAGIKSSN</sequence>
<dbReference type="Pfam" id="PF03226">
    <property type="entry name" value="Yippee-Mis18"/>
    <property type="match status" value="1"/>
</dbReference>
<keyword evidence="11" id="KW-0137">Centromere</keyword>
<dbReference type="EMBL" id="QXTE01000006">
    <property type="protein sequence ID" value="TFK15131.1"/>
    <property type="molecule type" value="Genomic_DNA"/>
</dbReference>
<dbReference type="AlphaFoldDB" id="A0A4D9EUS5"/>
<keyword evidence="9" id="KW-0539">Nucleus</keyword>
<accession>A0A4D9EUS5</accession>
<dbReference type="GO" id="GO:0000785">
    <property type="term" value="C:chromatin"/>
    <property type="evidence" value="ECO:0007669"/>
    <property type="project" value="TreeGrafter"/>
</dbReference>
<keyword evidence="15" id="KW-1185">Reference proteome</keyword>
<evidence type="ECO:0000256" key="12">
    <source>
        <dbReference type="SAM" id="MobiDB-lite"/>
    </source>
</evidence>
<evidence type="ECO:0000256" key="3">
    <source>
        <dbReference type="ARBA" id="ARBA00004584"/>
    </source>
</evidence>
<keyword evidence="10" id="KW-0131">Cell cycle</keyword>
<reference evidence="14 15" key="1">
    <citation type="submission" date="2019-04" db="EMBL/GenBank/DDBJ databases">
        <title>Draft genome of the big-headed turtle Platysternon megacephalum.</title>
        <authorList>
            <person name="Gong S."/>
        </authorList>
    </citation>
    <scope>NUCLEOTIDE SEQUENCE [LARGE SCALE GENOMIC DNA]</scope>
    <source>
        <strain evidence="14">DO16091913</strain>
        <tissue evidence="14">Muscle</tissue>
    </source>
</reference>
<organism evidence="14 15">
    <name type="scientific">Platysternon megacephalum</name>
    <name type="common">big-headed turtle</name>
    <dbReference type="NCBI Taxonomy" id="55544"/>
    <lineage>
        <taxon>Eukaryota</taxon>
        <taxon>Metazoa</taxon>
        <taxon>Chordata</taxon>
        <taxon>Craniata</taxon>
        <taxon>Vertebrata</taxon>
        <taxon>Euteleostomi</taxon>
        <taxon>Archelosauria</taxon>
        <taxon>Testudinata</taxon>
        <taxon>Testudines</taxon>
        <taxon>Cryptodira</taxon>
        <taxon>Durocryptodira</taxon>
        <taxon>Testudinoidea</taxon>
        <taxon>Platysternidae</taxon>
        <taxon>Platysternon</taxon>
    </lineage>
</organism>
<dbReference type="GO" id="GO:0046872">
    <property type="term" value="F:metal ion binding"/>
    <property type="evidence" value="ECO:0007669"/>
    <property type="project" value="UniProtKB-KW"/>
</dbReference>
<evidence type="ECO:0000313" key="15">
    <source>
        <dbReference type="Proteomes" id="UP000297703"/>
    </source>
</evidence>
<evidence type="ECO:0000256" key="6">
    <source>
        <dbReference type="ARBA" id="ARBA00022723"/>
    </source>
</evidence>
<dbReference type="PANTHER" id="PTHR16431:SF3">
    <property type="entry name" value="PROTEIN MIS18-BETA"/>
    <property type="match status" value="1"/>
</dbReference>
<evidence type="ECO:0000256" key="9">
    <source>
        <dbReference type="ARBA" id="ARBA00023242"/>
    </source>
</evidence>
<keyword evidence="5" id="KW-0132">Cell division</keyword>
<dbReference type="STRING" id="55544.A0A4D9EUS5"/>
<dbReference type="GO" id="GO:0034080">
    <property type="term" value="P:CENP-A containing chromatin assembly"/>
    <property type="evidence" value="ECO:0007669"/>
    <property type="project" value="TreeGrafter"/>
</dbReference>
<feature type="domain" description="Mis18" evidence="13">
    <location>
        <begin position="70"/>
        <end position="169"/>
    </location>
</feature>
<dbReference type="PROSITE" id="PS51793">
    <property type="entry name" value="MIS18"/>
    <property type="match status" value="1"/>
</dbReference>
<dbReference type="Proteomes" id="UP000297703">
    <property type="component" value="Unassembled WGS sequence"/>
</dbReference>
<dbReference type="InterPro" id="IPR004910">
    <property type="entry name" value="Yippee/Mis18/Cereblon"/>
</dbReference>
<dbReference type="GO" id="GO:0000775">
    <property type="term" value="C:chromosome, centromeric region"/>
    <property type="evidence" value="ECO:0007669"/>
    <property type="project" value="UniProtKB-SubCell"/>
</dbReference>
<reference evidence="14 15" key="2">
    <citation type="submission" date="2019-04" db="EMBL/GenBank/DDBJ databases">
        <title>The genome sequence of big-headed turtle.</title>
        <authorList>
            <person name="Gong S."/>
        </authorList>
    </citation>
    <scope>NUCLEOTIDE SEQUENCE [LARGE SCALE GENOMIC DNA]</scope>
    <source>
        <strain evidence="14">DO16091913</strain>
        <tissue evidence="14">Muscle</tissue>
    </source>
</reference>
<keyword evidence="8" id="KW-0862">Zinc</keyword>
<comment type="subcellular location">
    <subcellularLocation>
        <location evidence="3">Chromosome</location>
        <location evidence="3">Centromere</location>
    </subcellularLocation>
    <subcellularLocation>
        <location evidence="2">Nucleus</location>
    </subcellularLocation>
</comment>
<evidence type="ECO:0000259" key="13">
    <source>
        <dbReference type="PROSITE" id="PS51793"/>
    </source>
</evidence>
<dbReference type="GO" id="GO:0007059">
    <property type="term" value="P:chromosome segregation"/>
    <property type="evidence" value="ECO:0007669"/>
    <property type="project" value="TreeGrafter"/>
</dbReference>
<feature type="region of interest" description="Disordered" evidence="12">
    <location>
        <begin position="28"/>
        <end position="56"/>
    </location>
</feature>
<comment type="function">
    <text evidence="1">Required for recruitment of CENPA to centromeres and normal chromosome segregation during mitosis.</text>
</comment>
<comment type="caution">
    <text evidence="14">The sequence shown here is derived from an EMBL/GenBank/DDBJ whole genome shotgun (WGS) entry which is preliminary data.</text>
</comment>
<evidence type="ECO:0000256" key="8">
    <source>
        <dbReference type="ARBA" id="ARBA00022833"/>
    </source>
</evidence>
<name>A0A4D9EUS5_9SAUR</name>
<evidence type="ECO:0000256" key="1">
    <source>
        <dbReference type="ARBA" id="ARBA00003694"/>
    </source>
</evidence>
<evidence type="ECO:0000256" key="5">
    <source>
        <dbReference type="ARBA" id="ARBA00022618"/>
    </source>
</evidence>